<feature type="domain" description="Response regulatory" evidence="4">
    <location>
        <begin position="2"/>
        <end position="121"/>
    </location>
</feature>
<dbReference type="SUPFAM" id="SSF52172">
    <property type="entry name" value="CheY-like"/>
    <property type="match status" value="1"/>
</dbReference>
<dbReference type="GO" id="GO:0000156">
    <property type="term" value="F:phosphorelay response regulator activity"/>
    <property type="evidence" value="ECO:0007669"/>
    <property type="project" value="InterPro"/>
</dbReference>
<evidence type="ECO:0000313" key="6">
    <source>
        <dbReference type="EMBL" id="MCQ4769507.1"/>
    </source>
</evidence>
<dbReference type="Gene3D" id="2.40.50.1020">
    <property type="entry name" value="LytTr DNA-binding domain"/>
    <property type="match status" value="1"/>
</dbReference>
<evidence type="ECO:0000313" key="7">
    <source>
        <dbReference type="Proteomes" id="UP001204562"/>
    </source>
</evidence>
<dbReference type="PANTHER" id="PTHR37299">
    <property type="entry name" value="TRANSCRIPTIONAL REGULATOR-RELATED"/>
    <property type="match status" value="1"/>
</dbReference>
<proteinExistence type="predicted"/>
<evidence type="ECO:0000259" key="5">
    <source>
        <dbReference type="PROSITE" id="PS50930"/>
    </source>
</evidence>
<dbReference type="PROSITE" id="PS50930">
    <property type="entry name" value="HTH_LYTTR"/>
    <property type="match status" value="1"/>
</dbReference>
<evidence type="ECO:0000259" key="4">
    <source>
        <dbReference type="PROSITE" id="PS50110"/>
    </source>
</evidence>
<protein>
    <recommendedName>
        <fullName evidence="1">Stage 0 sporulation protein A homolog</fullName>
    </recommendedName>
</protein>
<sequence length="240" mass="27811">MRIAICDDSFIDRELIAELIRHYASAQTIPFDIVPYEKGMDLLYDIEDGAWFDAVLLDIYLGDTLGLDLAYRLREFGYGGSIIFLTVAPEFAVDSYDVGADGYLLKPYHYEKLCRVMDRITQVRSACVYQIRQRTAVFHISYDEILYVESSNSRCILHCCTGGTHVIYKTLNEIEGELRDRRFLRCHQSFLVNMDYIRQADKQFLLVTGDVVYIRQRGLKAIRQAYLDYVASRQRPDPVP</sequence>
<dbReference type="InterPro" id="IPR001789">
    <property type="entry name" value="Sig_transdc_resp-reg_receiver"/>
</dbReference>
<dbReference type="Pfam" id="PF00072">
    <property type="entry name" value="Response_reg"/>
    <property type="match status" value="1"/>
</dbReference>
<dbReference type="AlphaFoldDB" id="A0AAW5JL16"/>
<dbReference type="InterPro" id="IPR007492">
    <property type="entry name" value="LytTR_DNA-bd_dom"/>
</dbReference>
<gene>
    <name evidence="6" type="ORF">NE579_03360</name>
</gene>
<accession>A0AAW5JL16</accession>
<comment type="caution">
    <text evidence="6">The sequence shown here is derived from an EMBL/GenBank/DDBJ whole genome shotgun (WGS) entry which is preliminary data.</text>
</comment>
<dbReference type="RefSeq" id="WP_256303256.1">
    <property type="nucleotide sequence ID" value="NZ_JANFYS010000004.1"/>
</dbReference>
<evidence type="ECO:0000256" key="1">
    <source>
        <dbReference type="ARBA" id="ARBA00018672"/>
    </source>
</evidence>
<dbReference type="SMART" id="SM00448">
    <property type="entry name" value="REC"/>
    <property type="match status" value="1"/>
</dbReference>
<dbReference type="SMART" id="SM00850">
    <property type="entry name" value="LytTR"/>
    <property type="match status" value="1"/>
</dbReference>
<dbReference type="Gene3D" id="3.40.50.2300">
    <property type="match status" value="1"/>
</dbReference>
<name>A0AAW5JL16_9FIRM</name>
<dbReference type="Proteomes" id="UP001204562">
    <property type="component" value="Unassembled WGS sequence"/>
</dbReference>
<dbReference type="InterPro" id="IPR011006">
    <property type="entry name" value="CheY-like_superfamily"/>
</dbReference>
<dbReference type="Pfam" id="PF04397">
    <property type="entry name" value="LytTR"/>
    <property type="match status" value="1"/>
</dbReference>
<dbReference type="GO" id="GO:0003677">
    <property type="term" value="F:DNA binding"/>
    <property type="evidence" value="ECO:0007669"/>
    <property type="project" value="UniProtKB-KW"/>
</dbReference>
<dbReference type="InterPro" id="IPR046947">
    <property type="entry name" value="LytR-like"/>
</dbReference>
<organism evidence="6 7">
    <name type="scientific">Intestinimonas massiliensis</name>
    <name type="common">ex Afouda et al. 2020</name>
    <dbReference type="NCBI Taxonomy" id="1673721"/>
    <lineage>
        <taxon>Bacteria</taxon>
        <taxon>Bacillati</taxon>
        <taxon>Bacillota</taxon>
        <taxon>Clostridia</taxon>
        <taxon>Eubacteriales</taxon>
        <taxon>Intestinimonas</taxon>
    </lineage>
</organism>
<reference evidence="6" key="1">
    <citation type="submission" date="2022-06" db="EMBL/GenBank/DDBJ databases">
        <title>Isolation of gut microbiota from human fecal samples.</title>
        <authorList>
            <person name="Pamer E.G."/>
            <person name="Barat B."/>
            <person name="Waligurski E."/>
            <person name="Medina S."/>
            <person name="Paddock L."/>
            <person name="Mostad J."/>
        </authorList>
    </citation>
    <scope>NUCLEOTIDE SEQUENCE</scope>
    <source>
        <strain evidence="6">DFI.9.91</strain>
    </source>
</reference>
<dbReference type="PANTHER" id="PTHR37299:SF1">
    <property type="entry name" value="STAGE 0 SPORULATION PROTEIN A HOMOLOG"/>
    <property type="match status" value="1"/>
</dbReference>
<feature type="domain" description="HTH LytTR-type" evidence="5">
    <location>
        <begin position="131"/>
        <end position="228"/>
    </location>
</feature>
<comment type="function">
    <text evidence="2">May play the central regulatory role in sporulation. It may be an element of the effector pathway responsible for the activation of sporulation genes in response to nutritional stress. Spo0A may act in concert with spo0H (a sigma factor) to control the expression of some genes that are critical to the sporulation process.</text>
</comment>
<evidence type="ECO:0000256" key="2">
    <source>
        <dbReference type="ARBA" id="ARBA00024867"/>
    </source>
</evidence>
<keyword evidence="6" id="KW-0238">DNA-binding</keyword>
<keyword evidence="3" id="KW-0597">Phosphoprotein</keyword>
<feature type="modified residue" description="4-aspartylphosphate" evidence="3">
    <location>
        <position position="58"/>
    </location>
</feature>
<dbReference type="EMBL" id="JANFYS010000004">
    <property type="protein sequence ID" value="MCQ4769507.1"/>
    <property type="molecule type" value="Genomic_DNA"/>
</dbReference>
<dbReference type="PROSITE" id="PS50110">
    <property type="entry name" value="RESPONSE_REGULATORY"/>
    <property type="match status" value="1"/>
</dbReference>
<evidence type="ECO:0000256" key="3">
    <source>
        <dbReference type="PROSITE-ProRule" id="PRU00169"/>
    </source>
</evidence>